<protein>
    <submittedName>
        <fullName evidence="1">Uncharacterized protein</fullName>
    </submittedName>
</protein>
<accession>A0A427A3M0</accession>
<sequence length="147" mass="16254">MIACITVCTLLFSYELHRQHYVMDPASKVSIMYVTILNNDTILLLAADPGAVATNIMRELPPSLKRLAFLVLGFLQLLQSPEIGVDSIIDAALAPPEASGRYFFGAKGRTIKSSPVSYDARLAETLWLTSFKMFEECKARVVKPMKA</sequence>
<gene>
    <name evidence="1" type="ORF">B296_00026311</name>
</gene>
<reference evidence="1 2" key="1">
    <citation type="journal article" date="2014" name="Agronomy (Basel)">
        <title>A Draft Genome Sequence for Ensete ventricosum, the Drought-Tolerant Tree Against Hunger.</title>
        <authorList>
            <person name="Harrison J."/>
            <person name="Moore K.A."/>
            <person name="Paszkiewicz K."/>
            <person name="Jones T."/>
            <person name="Grant M."/>
            <person name="Ambacheew D."/>
            <person name="Muzemil S."/>
            <person name="Studholme D.J."/>
        </authorList>
    </citation>
    <scope>NUCLEOTIDE SEQUENCE [LARGE SCALE GENOMIC DNA]</scope>
</reference>
<proteinExistence type="predicted"/>
<comment type="caution">
    <text evidence="1">The sequence shown here is derived from an EMBL/GenBank/DDBJ whole genome shotgun (WGS) entry which is preliminary data.</text>
</comment>
<organism evidence="1 2">
    <name type="scientific">Ensete ventricosum</name>
    <name type="common">Abyssinian banana</name>
    <name type="synonym">Musa ensete</name>
    <dbReference type="NCBI Taxonomy" id="4639"/>
    <lineage>
        <taxon>Eukaryota</taxon>
        <taxon>Viridiplantae</taxon>
        <taxon>Streptophyta</taxon>
        <taxon>Embryophyta</taxon>
        <taxon>Tracheophyta</taxon>
        <taxon>Spermatophyta</taxon>
        <taxon>Magnoliopsida</taxon>
        <taxon>Liliopsida</taxon>
        <taxon>Zingiberales</taxon>
        <taxon>Musaceae</taxon>
        <taxon>Ensete</taxon>
    </lineage>
</organism>
<evidence type="ECO:0000313" key="1">
    <source>
        <dbReference type="EMBL" id="RRT70845.1"/>
    </source>
</evidence>
<dbReference type="EMBL" id="AMZH03003886">
    <property type="protein sequence ID" value="RRT70845.1"/>
    <property type="molecule type" value="Genomic_DNA"/>
</dbReference>
<dbReference type="Gene3D" id="3.40.50.720">
    <property type="entry name" value="NAD(P)-binding Rossmann-like Domain"/>
    <property type="match status" value="1"/>
</dbReference>
<name>A0A427A3M0_ENSVE</name>
<dbReference type="AlphaFoldDB" id="A0A427A3M0"/>
<dbReference type="Proteomes" id="UP000287651">
    <property type="component" value="Unassembled WGS sequence"/>
</dbReference>
<evidence type="ECO:0000313" key="2">
    <source>
        <dbReference type="Proteomes" id="UP000287651"/>
    </source>
</evidence>